<evidence type="ECO:0000256" key="1">
    <source>
        <dbReference type="SAM" id="MobiDB-lite"/>
    </source>
</evidence>
<feature type="compositionally biased region" description="Polar residues" evidence="1">
    <location>
        <begin position="1"/>
        <end position="13"/>
    </location>
</feature>
<proteinExistence type="predicted"/>
<comment type="caution">
    <text evidence="2">The sequence shown here is derived from an EMBL/GenBank/DDBJ whole genome shotgun (WGS) entry which is preliminary data.</text>
</comment>
<accession>A0A9P6B877</accession>
<name>A0A9P6B877_9AGAM</name>
<keyword evidence="3" id="KW-1185">Reference proteome</keyword>
<dbReference type="EMBL" id="MU128917">
    <property type="protein sequence ID" value="KAF9519583.1"/>
    <property type="molecule type" value="Genomic_DNA"/>
</dbReference>
<protein>
    <submittedName>
        <fullName evidence="2">Uncharacterized protein</fullName>
    </submittedName>
</protein>
<organism evidence="2 3">
    <name type="scientific">Hydnum rufescens UP504</name>
    <dbReference type="NCBI Taxonomy" id="1448309"/>
    <lineage>
        <taxon>Eukaryota</taxon>
        <taxon>Fungi</taxon>
        <taxon>Dikarya</taxon>
        <taxon>Basidiomycota</taxon>
        <taxon>Agaricomycotina</taxon>
        <taxon>Agaricomycetes</taxon>
        <taxon>Cantharellales</taxon>
        <taxon>Hydnaceae</taxon>
        <taxon>Hydnum</taxon>
    </lineage>
</organism>
<gene>
    <name evidence="2" type="ORF">BS47DRAFT_1388128</name>
</gene>
<dbReference type="Proteomes" id="UP000886523">
    <property type="component" value="Unassembled WGS sequence"/>
</dbReference>
<reference evidence="2" key="1">
    <citation type="journal article" date="2020" name="Nat. Commun.">
        <title>Large-scale genome sequencing of mycorrhizal fungi provides insights into the early evolution of symbiotic traits.</title>
        <authorList>
            <person name="Miyauchi S."/>
            <person name="Kiss E."/>
            <person name="Kuo A."/>
            <person name="Drula E."/>
            <person name="Kohler A."/>
            <person name="Sanchez-Garcia M."/>
            <person name="Morin E."/>
            <person name="Andreopoulos B."/>
            <person name="Barry K.W."/>
            <person name="Bonito G."/>
            <person name="Buee M."/>
            <person name="Carver A."/>
            <person name="Chen C."/>
            <person name="Cichocki N."/>
            <person name="Clum A."/>
            <person name="Culley D."/>
            <person name="Crous P.W."/>
            <person name="Fauchery L."/>
            <person name="Girlanda M."/>
            <person name="Hayes R.D."/>
            <person name="Keri Z."/>
            <person name="LaButti K."/>
            <person name="Lipzen A."/>
            <person name="Lombard V."/>
            <person name="Magnuson J."/>
            <person name="Maillard F."/>
            <person name="Murat C."/>
            <person name="Nolan M."/>
            <person name="Ohm R.A."/>
            <person name="Pangilinan J."/>
            <person name="Pereira M.F."/>
            <person name="Perotto S."/>
            <person name="Peter M."/>
            <person name="Pfister S."/>
            <person name="Riley R."/>
            <person name="Sitrit Y."/>
            <person name="Stielow J.B."/>
            <person name="Szollosi G."/>
            <person name="Zifcakova L."/>
            <person name="Stursova M."/>
            <person name="Spatafora J.W."/>
            <person name="Tedersoo L."/>
            <person name="Vaario L.M."/>
            <person name="Yamada A."/>
            <person name="Yan M."/>
            <person name="Wang P."/>
            <person name="Xu J."/>
            <person name="Bruns T."/>
            <person name="Baldrian P."/>
            <person name="Vilgalys R."/>
            <person name="Dunand C."/>
            <person name="Henrissat B."/>
            <person name="Grigoriev I.V."/>
            <person name="Hibbett D."/>
            <person name="Nagy L.G."/>
            <person name="Martin F.M."/>
        </authorList>
    </citation>
    <scope>NUCLEOTIDE SEQUENCE</scope>
    <source>
        <strain evidence="2">UP504</strain>
    </source>
</reference>
<dbReference type="AlphaFoldDB" id="A0A9P6B877"/>
<feature type="region of interest" description="Disordered" evidence="1">
    <location>
        <begin position="1"/>
        <end position="69"/>
    </location>
</feature>
<feature type="compositionally biased region" description="Basic and acidic residues" evidence="1">
    <location>
        <begin position="14"/>
        <end position="28"/>
    </location>
</feature>
<evidence type="ECO:0000313" key="3">
    <source>
        <dbReference type="Proteomes" id="UP000886523"/>
    </source>
</evidence>
<sequence length="69" mass="7790">MHENPPNKNTANFQDEKEISSRNDDSPQRRPATRPNDPPTVNRRASLPPMATNEPAEPPIKQRKAPHTP</sequence>
<evidence type="ECO:0000313" key="2">
    <source>
        <dbReference type="EMBL" id="KAF9519583.1"/>
    </source>
</evidence>